<dbReference type="InterPro" id="IPR001126">
    <property type="entry name" value="UmuC"/>
</dbReference>
<protein>
    <recommendedName>
        <fullName evidence="2">UmuC domain-containing protein</fullName>
    </recommendedName>
</protein>
<feature type="domain" description="UmuC" evidence="2">
    <location>
        <begin position="1"/>
        <end position="79"/>
    </location>
</feature>
<dbReference type="Gene3D" id="3.30.70.270">
    <property type="match status" value="1"/>
</dbReference>
<dbReference type="EMBL" id="BNJF01000009">
    <property type="protein sequence ID" value="GHO50672.1"/>
    <property type="molecule type" value="Genomic_DNA"/>
</dbReference>
<dbReference type="AlphaFoldDB" id="A0A8J3I5F4"/>
<dbReference type="Gene3D" id="3.40.1170.60">
    <property type="match status" value="1"/>
</dbReference>
<sequence length="79" mass="8769">MIRGRPVVVMSNNDASVIARNRAAKGIAIGMGYLSFKSERSLNDITWLSLACAMPSTKDLSERIMTMLARFGIAYWLMV</sequence>
<comment type="caution">
    <text evidence="3">The sequence shown here is derived from an EMBL/GenBank/DDBJ whole genome shotgun (WGS) entry which is preliminary data.</text>
</comment>
<dbReference type="PROSITE" id="PS50173">
    <property type="entry name" value="UMUC"/>
    <property type="match status" value="1"/>
</dbReference>
<dbReference type="Pfam" id="PF00817">
    <property type="entry name" value="IMS"/>
    <property type="match status" value="1"/>
</dbReference>
<accession>A0A8J3I5F4</accession>
<evidence type="ECO:0000256" key="1">
    <source>
        <dbReference type="ARBA" id="ARBA00010945"/>
    </source>
</evidence>
<evidence type="ECO:0000313" key="3">
    <source>
        <dbReference type="EMBL" id="GHO50672.1"/>
    </source>
</evidence>
<dbReference type="InterPro" id="IPR043502">
    <property type="entry name" value="DNA/RNA_pol_sf"/>
</dbReference>
<reference evidence="3" key="1">
    <citation type="submission" date="2020-10" db="EMBL/GenBank/DDBJ databases">
        <title>Taxonomic study of unclassified bacteria belonging to the class Ktedonobacteria.</title>
        <authorList>
            <person name="Yabe S."/>
            <person name="Wang C.M."/>
            <person name="Zheng Y."/>
            <person name="Sakai Y."/>
            <person name="Cavaletti L."/>
            <person name="Monciardini P."/>
            <person name="Donadio S."/>
        </authorList>
    </citation>
    <scope>NUCLEOTIDE SEQUENCE</scope>
    <source>
        <strain evidence="3">SOSP1-1</strain>
    </source>
</reference>
<name>A0A8J3I5F4_9CHLR</name>
<dbReference type="InterPro" id="IPR043128">
    <property type="entry name" value="Rev_trsase/Diguanyl_cyclase"/>
</dbReference>
<dbReference type="SUPFAM" id="SSF56672">
    <property type="entry name" value="DNA/RNA polymerases"/>
    <property type="match status" value="1"/>
</dbReference>
<proteinExistence type="inferred from homology"/>
<evidence type="ECO:0000259" key="2">
    <source>
        <dbReference type="PROSITE" id="PS50173"/>
    </source>
</evidence>
<evidence type="ECO:0000313" key="4">
    <source>
        <dbReference type="Proteomes" id="UP000612362"/>
    </source>
</evidence>
<organism evidence="3 4">
    <name type="scientific">Ktedonospora formicarum</name>
    <dbReference type="NCBI Taxonomy" id="2778364"/>
    <lineage>
        <taxon>Bacteria</taxon>
        <taxon>Bacillati</taxon>
        <taxon>Chloroflexota</taxon>
        <taxon>Ktedonobacteria</taxon>
        <taxon>Ktedonobacterales</taxon>
        <taxon>Ktedonobacteraceae</taxon>
        <taxon>Ktedonospora</taxon>
    </lineage>
</organism>
<dbReference type="Proteomes" id="UP000612362">
    <property type="component" value="Unassembled WGS sequence"/>
</dbReference>
<gene>
    <name evidence="3" type="ORF">KSX_88350</name>
</gene>
<dbReference type="GO" id="GO:0006281">
    <property type="term" value="P:DNA repair"/>
    <property type="evidence" value="ECO:0007669"/>
    <property type="project" value="InterPro"/>
</dbReference>
<comment type="similarity">
    <text evidence="1">Belongs to the DNA polymerase type-Y family.</text>
</comment>
<keyword evidence="4" id="KW-1185">Reference proteome</keyword>